<dbReference type="SMART" id="SM00066">
    <property type="entry name" value="GAL4"/>
    <property type="match status" value="1"/>
</dbReference>
<evidence type="ECO:0000256" key="2">
    <source>
        <dbReference type="SAM" id="MobiDB-lite"/>
    </source>
</evidence>
<dbReference type="InterPro" id="IPR001138">
    <property type="entry name" value="Zn2Cys6_DnaBD"/>
</dbReference>
<dbReference type="OrthoDB" id="4937900at2759"/>
<comment type="caution">
    <text evidence="4">The sequence shown here is derived from an EMBL/GenBank/DDBJ whole genome shotgun (WGS) entry which is preliminary data.</text>
</comment>
<proteinExistence type="predicted"/>
<evidence type="ECO:0000313" key="4">
    <source>
        <dbReference type="EMBL" id="KAF2151978.1"/>
    </source>
</evidence>
<dbReference type="EMBL" id="ML996087">
    <property type="protein sequence ID" value="KAF2151978.1"/>
    <property type="molecule type" value="Genomic_DNA"/>
</dbReference>
<feature type="region of interest" description="Disordered" evidence="2">
    <location>
        <begin position="51"/>
        <end position="83"/>
    </location>
</feature>
<dbReference type="InterPro" id="IPR053157">
    <property type="entry name" value="Sterol_Uptake_Regulator"/>
</dbReference>
<keyword evidence="5" id="KW-1185">Reference proteome</keyword>
<feature type="compositionally biased region" description="Low complexity" evidence="2">
    <location>
        <begin position="51"/>
        <end position="73"/>
    </location>
</feature>
<dbReference type="PROSITE" id="PS50048">
    <property type="entry name" value="ZN2_CY6_FUNGAL_2"/>
    <property type="match status" value="1"/>
</dbReference>
<keyword evidence="1" id="KW-0539">Nucleus</keyword>
<reference evidence="4" key="1">
    <citation type="journal article" date="2020" name="Stud. Mycol.">
        <title>101 Dothideomycetes genomes: a test case for predicting lifestyles and emergence of pathogens.</title>
        <authorList>
            <person name="Haridas S."/>
            <person name="Albert R."/>
            <person name="Binder M."/>
            <person name="Bloem J."/>
            <person name="Labutti K."/>
            <person name="Salamov A."/>
            <person name="Andreopoulos B."/>
            <person name="Baker S."/>
            <person name="Barry K."/>
            <person name="Bills G."/>
            <person name="Bluhm B."/>
            <person name="Cannon C."/>
            <person name="Castanera R."/>
            <person name="Culley D."/>
            <person name="Daum C."/>
            <person name="Ezra D."/>
            <person name="Gonzalez J."/>
            <person name="Henrissat B."/>
            <person name="Kuo A."/>
            <person name="Liang C."/>
            <person name="Lipzen A."/>
            <person name="Lutzoni F."/>
            <person name="Magnuson J."/>
            <person name="Mondo S."/>
            <person name="Nolan M."/>
            <person name="Ohm R."/>
            <person name="Pangilinan J."/>
            <person name="Park H.-J."/>
            <person name="Ramirez L."/>
            <person name="Alfaro M."/>
            <person name="Sun H."/>
            <person name="Tritt A."/>
            <person name="Yoshinaga Y."/>
            <person name="Zwiers L.-H."/>
            <person name="Turgeon B."/>
            <person name="Goodwin S."/>
            <person name="Spatafora J."/>
            <person name="Crous P."/>
            <person name="Grigoriev I."/>
        </authorList>
    </citation>
    <scope>NUCLEOTIDE SEQUENCE</scope>
    <source>
        <strain evidence="4">CBS 260.36</strain>
    </source>
</reference>
<organism evidence="4 5">
    <name type="scientific">Myriangium duriaei CBS 260.36</name>
    <dbReference type="NCBI Taxonomy" id="1168546"/>
    <lineage>
        <taxon>Eukaryota</taxon>
        <taxon>Fungi</taxon>
        <taxon>Dikarya</taxon>
        <taxon>Ascomycota</taxon>
        <taxon>Pezizomycotina</taxon>
        <taxon>Dothideomycetes</taxon>
        <taxon>Dothideomycetidae</taxon>
        <taxon>Myriangiales</taxon>
        <taxon>Myriangiaceae</taxon>
        <taxon>Myriangium</taxon>
    </lineage>
</organism>
<dbReference type="AlphaFoldDB" id="A0A9P4MGC4"/>
<name>A0A9P4MGC4_9PEZI</name>
<protein>
    <recommendedName>
        <fullName evidence="3">Zn(2)-C6 fungal-type domain-containing protein</fullName>
    </recommendedName>
</protein>
<dbReference type="GO" id="GO:0008270">
    <property type="term" value="F:zinc ion binding"/>
    <property type="evidence" value="ECO:0007669"/>
    <property type="project" value="InterPro"/>
</dbReference>
<dbReference type="CDD" id="cd00067">
    <property type="entry name" value="GAL4"/>
    <property type="match status" value="1"/>
</dbReference>
<feature type="domain" description="Zn(2)-C6 fungal-type" evidence="3">
    <location>
        <begin position="13"/>
        <end position="43"/>
    </location>
</feature>
<dbReference type="PROSITE" id="PS00463">
    <property type="entry name" value="ZN2_CY6_FUNGAL_1"/>
    <property type="match status" value="1"/>
</dbReference>
<dbReference type="InterPro" id="IPR036864">
    <property type="entry name" value="Zn2-C6_fun-type_DNA-bd_sf"/>
</dbReference>
<evidence type="ECO:0000259" key="3">
    <source>
        <dbReference type="PROSITE" id="PS50048"/>
    </source>
</evidence>
<dbReference type="PANTHER" id="PTHR47784:SF10">
    <property type="entry name" value="TRANSCRIPTION FACTOR, PUTATIVE (AFU_ORTHOLOGUE AFUA_6G14150)-RELATED"/>
    <property type="match status" value="1"/>
</dbReference>
<gene>
    <name evidence="4" type="ORF">K461DRAFT_294838</name>
</gene>
<dbReference type="Pfam" id="PF00172">
    <property type="entry name" value="Zn_clus"/>
    <property type="match status" value="1"/>
</dbReference>
<dbReference type="SUPFAM" id="SSF57701">
    <property type="entry name" value="Zn2/Cys6 DNA-binding domain"/>
    <property type="match status" value="1"/>
</dbReference>
<accession>A0A9P4MGC4</accession>
<dbReference type="PANTHER" id="PTHR47784">
    <property type="entry name" value="STEROL UPTAKE CONTROL PROTEIN 2"/>
    <property type="match status" value="1"/>
</dbReference>
<evidence type="ECO:0000313" key="5">
    <source>
        <dbReference type="Proteomes" id="UP000799439"/>
    </source>
</evidence>
<dbReference type="GO" id="GO:0001228">
    <property type="term" value="F:DNA-binding transcription activator activity, RNA polymerase II-specific"/>
    <property type="evidence" value="ECO:0007669"/>
    <property type="project" value="TreeGrafter"/>
</dbReference>
<feature type="compositionally biased region" description="Polar residues" evidence="2">
    <location>
        <begin position="74"/>
        <end position="83"/>
    </location>
</feature>
<dbReference type="Proteomes" id="UP000799439">
    <property type="component" value="Unassembled WGS sequence"/>
</dbReference>
<evidence type="ECO:0000256" key="1">
    <source>
        <dbReference type="ARBA" id="ARBA00023242"/>
    </source>
</evidence>
<sequence>MSVRRTHAKTRTGCDNCKKRHIKCDELGPPCANCQVRGLECTRAGGVAAAARNDNNNNNANSSSNTPATPSPRQSNATEATASTPFGSRLLELELLHRWSTDTYKTFSLSPGDEEVWQRGVPQDALKHEFLLYAIFGITSLHVASSTMVTRARTYHVAALEYQNLAITTFQSASPSLTPANHQAIFTFSILNLALAIALPYHAPRDENRTTIVENLVTMFKMLQGAASIYESSRMWMSIGPFKDLLGPPSRSFNSDVLDPEVREAFARLRAANNEGYVALCAQHLESSSFQAVVFHETNAKAITSLERAYCFFGDVGPLVSMRWLAGLDYSFVEAISRLEPVAVLITMHWAILLDKYSGEKWWAKASGKLLVTELSIGLMQSRPEWRPAAAWVHQQVGLPALE</sequence>
<dbReference type="Gene3D" id="4.10.240.10">
    <property type="entry name" value="Zn(2)-C6 fungal-type DNA-binding domain"/>
    <property type="match status" value="1"/>
</dbReference>